<organism evidence="1 2">
    <name type="scientific">Runella defluvii</name>
    <dbReference type="NCBI Taxonomy" id="370973"/>
    <lineage>
        <taxon>Bacteria</taxon>
        <taxon>Pseudomonadati</taxon>
        <taxon>Bacteroidota</taxon>
        <taxon>Cytophagia</taxon>
        <taxon>Cytophagales</taxon>
        <taxon>Spirosomataceae</taxon>
        <taxon>Runella</taxon>
    </lineage>
</organism>
<accession>A0A7W5ZPV2</accession>
<gene>
    <name evidence="1" type="ORF">FHS57_004570</name>
</gene>
<dbReference type="Proteomes" id="UP000541352">
    <property type="component" value="Unassembled WGS sequence"/>
</dbReference>
<name>A0A7W5ZPV2_9BACT</name>
<protein>
    <submittedName>
        <fullName evidence="1">Uncharacterized protein</fullName>
    </submittedName>
</protein>
<keyword evidence="2" id="KW-1185">Reference proteome</keyword>
<sequence length="328" mass="38810">MTKIIDTFLFSEPHEKEALLIKFILGGEAITEWVIVENEYTFQGEHKGVFAQQVLDSDERFAPFCDRIHLISASLQHPPIDYTRKDIDTQGMDSERRQRSLAQKYIVEKYGHEPDVWVLLSDADEVIDFDSFPDNFTFLTTKLTAANDGLVQIPRRRFWYDYDNLWNAVRATPIVTVQRLAQATGDMGMGLLRSDYIGAVPEWERTLVFEYSYCYEKEHILRKYRTFPHGGYSDAEILQTIRCNHIPMSAFRNKTIDLHKDLWMEKVELTSTNSPRYVRQHLERLRTNVIEKKYLSNRQEDYPHLYTFSHKFRFFVKQLAKTILQRFK</sequence>
<evidence type="ECO:0000313" key="1">
    <source>
        <dbReference type="EMBL" id="MBB3840550.1"/>
    </source>
</evidence>
<comment type="caution">
    <text evidence="1">The sequence shown here is derived from an EMBL/GenBank/DDBJ whole genome shotgun (WGS) entry which is preliminary data.</text>
</comment>
<proteinExistence type="predicted"/>
<dbReference type="AlphaFoldDB" id="A0A7W5ZPV2"/>
<dbReference type="EMBL" id="JACIBY010000011">
    <property type="protein sequence ID" value="MBB3840550.1"/>
    <property type="molecule type" value="Genomic_DNA"/>
</dbReference>
<reference evidence="1 2" key="1">
    <citation type="submission" date="2020-08" db="EMBL/GenBank/DDBJ databases">
        <title>Genomic Encyclopedia of Type Strains, Phase IV (KMG-IV): sequencing the most valuable type-strain genomes for metagenomic binning, comparative biology and taxonomic classification.</title>
        <authorList>
            <person name="Goeker M."/>
        </authorList>
    </citation>
    <scope>NUCLEOTIDE SEQUENCE [LARGE SCALE GENOMIC DNA]</scope>
    <source>
        <strain evidence="1 2">DSM 17976</strain>
    </source>
</reference>
<evidence type="ECO:0000313" key="2">
    <source>
        <dbReference type="Proteomes" id="UP000541352"/>
    </source>
</evidence>
<dbReference type="RefSeq" id="WP_183977577.1">
    <property type="nucleotide sequence ID" value="NZ_JACIBY010000011.1"/>
</dbReference>